<protein>
    <submittedName>
        <fullName evidence="1">Uncharacterized protein</fullName>
    </submittedName>
</protein>
<evidence type="ECO:0000313" key="1">
    <source>
        <dbReference type="EMBL" id="PVE05498.1"/>
    </source>
</evidence>
<name>A0A2T7SRG8_9ACTN</name>
<comment type="caution">
    <text evidence="1">The sequence shown here is derived from an EMBL/GenBank/DDBJ whole genome shotgun (WGS) entry which is preliminary data.</text>
</comment>
<proteinExistence type="predicted"/>
<evidence type="ECO:0000313" key="2">
    <source>
        <dbReference type="Proteomes" id="UP000245992"/>
    </source>
</evidence>
<reference evidence="1 2" key="1">
    <citation type="submission" date="2013-12" db="EMBL/GenBank/DDBJ databases">
        <title>Annotated genome of Streptomyces scopuliridis.</title>
        <authorList>
            <person name="Olson J.B."/>
        </authorList>
    </citation>
    <scope>NUCLEOTIDE SEQUENCE [LARGE SCALE GENOMIC DNA]</scope>
    <source>
        <strain evidence="1 2">RB72</strain>
    </source>
</reference>
<sequence>MFDNIAPDRERDAAIFREVAPGGRPSFRCAMMEQHQL</sequence>
<dbReference type="Proteomes" id="UP000245992">
    <property type="component" value="Unassembled WGS sequence"/>
</dbReference>
<organism evidence="1 2">
    <name type="scientific">Streptomyces scopuliridis RB72</name>
    <dbReference type="NCBI Taxonomy" id="1440053"/>
    <lineage>
        <taxon>Bacteria</taxon>
        <taxon>Bacillati</taxon>
        <taxon>Actinomycetota</taxon>
        <taxon>Actinomycetes</taxon>
        <taxon>Kitasatosporales</taxon>
        <taxon>Streptomycetaceae</taxon>
        <taxon>Streptomyces</taxon>
    </lineage>
</organism>
<keyword evidence="2" id="KW-1185">Reference proteome</keyword>
<accession>A0A2T7SRG8</accession>
<dbReference type="AlphaFoldDB" id="A0A2T7SRG8"/>
<gene>
    <name evidence="1" type="ORF">Y717_35680</name>
</gene>
<dbReference type="EMBL" id="AZSP01000332">
    <property type="protein sequence ID" value="PVE05498.1"/>
    <property type="molecule type" value="Genomic_DNA"/>
</dbReference>